<dbReference type="Pfam" id="PF04214">
    <property type="entry name" value="DUF411"/>
    <property type="match status" value="1"/>
</dbReference>
<evidence type="ECO:0000313" key="2">
    <source>
        <dbReference type="EMBL" id="GGO70674.1"/>
    </source>
</evidence>
<feature type="signal peptide" evidence="1">
    <location>
        <begin position="1"/>
        <end position="20"/>
    </location>
</feature>
<comment type="caution">
    <text evidence="2">The sequence shown here is derived from an EMBL/GenBank/DDBJ whole genome shotgun (WGS) entry which is preliminary data.</text>
</comment>
<proteinExistence type="predicted"/>
<evidence type="ECO:0000313" key="3">
    <source>
        <dbReference type="Proteomes" id="UP000606935"/>
    </source>
</evidence>
<name>A0A917Z076_9ALTE</name>
<keyword evidence="3" id="KW-1185">Reference proteome</keyword>
<evidence type="ECO:0008006" key="4">
    <source>
        <dbReference type="Google" id="ProtNLM"/>
    </source>
</evidence>
<protein>
    <recommendedName>
        <fullName evidence="4">Metal-binding protein</fullName>
    </recommendedName>
</protein>
<gene>
    <name evidence="2" type="ORF">GCM10010982_24750</name>
</gene>
<dbReference type="Proteomes" id="UP000606935">
    <property type="component" value="Unassembled WGS sequence"/>
</dbReference>
<organism evidence="2 3">
    <name type="scientific">Bowmanella pacifica</name>
    <dbReference type="NCBI Taxonomy" id="502051"/>
    <lineage>
        <taxon>Bacteria</taxon>
        <taxon>Pseudomonadati</taxon>
        <taxon>Pseudomonadota</taxon>
        <taxon>Gammaproteobacteria</taxon>
        <taxon>Alteromonadales</taxon>
        <taxon>Alteromonadaceae</taxon>
        <taxon>Bowmanella</taxon>
    </lineage>
</organism>
<dbReference type="AlphaFoldDB" id="A0A917Z076"/>
<reference evidence="2" key="2">
    <citation type="submission" date="2020-09" db="EMBL/GenBank/DDBJ databases">
        <authorList>
            <person name="Sun Q."/>
            <person name="Zhou Y."/>
        </authorList>
    </citation>
    <scope>NUCLEOTIDE SEQUENCE</scope>
    <source>
        <strain evidence="2">CGMCC 1.7086</strain>
    </source>
</reference>
<keyword evidence="1" id="KW-0732">Signal</keyword>
<dbReference type="EMBL" id="BMLS01000003">
    <property type="protein sequence ID" value="GGO70674.1"/>
    <property type="molecule type" value="Genomic_DNA"/>
</dbReference>
<feature type="chain" id="PRO_5037020528" description="Metal-binding protein" evidence="1">
    <location>
        <begin position="21"/>
        <end position="157"/>
    </location>
</feature>
<dbReference type="RefSeq" id="WP_188695413.1">
    <property type="nucleotide sequence ID" value="NZ_BMLS01000003.1"/>
</dbReference>
<accession>A0A917Z076</accession>
<dbReference type="InterPro" id="IPR007332">
    <property type="entry name" value="DUF411"/>
</dbReference>
<reference evidence="2" key="1">
    <citation type="journal article" date="2014" name="Int. J. Syst. Evol. Microbiol.">
        <title>Complete genome sequence of Corynebacterium casei LMG S-19264T (=DSM 44701T), isolated from a smear-ripened cheese.</title>
        <authorList>
            <consortium name="US DOE Joint Genome Institute (JGI-PGF)"/>
            <person name="Walter F."/>
            <person name="Albersmeier A."/>
            <person name="Kalinowski J."/>
            <person name="Ruckert C."/>
        </authorList>
    </citation>
    <scope>NUCLEOTIDE SEQUENCE</scope>
    <source>
        <strain evidence="2">CGMCC 1.7086</strain>
    </source>
</reference>
<sequence length="157" mass="17109">MNRPLRGLVLTLLLGAGSKAAIGQSSDVLSVYRTPLCGCCKTWEAHAEQQGLSLQSQVHEDISFIKAQQGIAPRHQSCHTTVSPQGFVFEGHVPAKFIKQFLAERPAGAIGLTVPAMPLGSPGMEMGDRFTPYQVLLLLKDGQTEVYAKVTHYEEQF</sequence>
<evidence type="ECO:0000256" key="1">
    <source>
        <dbReference type="SAM" id="SignalP"/>
    </source>
</evidence>